<evidence type="ECO:0008006" key="4">
    <source>
        <dbReference type="Google" id="ProtNLM"/>
    </source>
</evidence>
<sequence>MWINRNTFGLYGIRTVAPLFAGLVIAGCAATPSQVSTASARHALPAAFQTMLDEEPVNSRAELRESPWGPDVSVRLHGLYDAASGRVCRRLTVEADGVRRPALACRSQDGVWTAVRVLHETGRPVPMASAESDGRRSAQP</sequence>
<dbReference type="PROSITE" id="PS51257">
    <property type="entry name" value="PROKAR_LIPOPROTEIN"/>
    <property type="match status" value="1"/>
</dbReference>
<feature type="signal peptide" evidence="1">
    <location>
        <begin position="1"/>
        <end position="21"/>
    </location>
</feature>
<evidence type="ECO:0000313" key="3">
    <source>
        <dbReference type="Proteomes" id="UP000256763"/>
    </source>
</evidence>
<reference evidence="3" key="1">
    <citation type="submission" date="2017-05" db="EMBL/GenBank/DDBJ databases">
        <authorList>
            <person name="Sharma S."/>
            <person name="Sidhu C."/>
            <person name="Pinnaka A.K."/>
        </authorList>
    </citation>
    <scope>NUCLEOTIDE SEQUENCE [LARGE SCALE GENOMIC DNA]</scope>
    <source>
        <strain evidence="3">AK93</strain>
    </source>
</reference>
<organism evidence="2 3">
    <name type="scientific">Alkalilimnicola ehrlichii</name>
    <dbReference type="NCBI Taxonomy" id="351052"/>
    <lineage>
        <taxon>Bacteria</taxon>
        <taxon>Pseudomonadati</taxon>
        <taxon>Pseudomonadota</taxon>
        <taxon>Gammaproteobacteria</taxon>
        <taxon>Chromatiales</taxon>
        <taxon>Ectothiorhodospiraceae</taxon>
        <taxon>Alkalilimnicola</taxon>
    </lineage>
</organism>
<dbReference type="AlphaFoldDB" id="A0A3E0WRP2"/>
<evidence type="ECO:0000256" key="1">
    <source>
        <dbReference type="SAM" id="SignalP"/>
    </source>
</evidence>
<dbReference type="Proteomes" id="UP000256763">
    <property type="component" value="Unassembled WGS sequence"/>
</dbReference>
<dbReference type="Pfam" id="PF16587">
    <property type="entry name" value="DUF5061"/>
    <property type="match status" value="1"/>
</dbReference>
<gene>
    <name evidence="2" type="ORF">CAL65_14885</name>
</gene>
<keyword evidence="3" id="KW-1185">Reference proteome</keyword>
<accession>A0A3E0WRP2</accession>
<dbReference type="EMBL" id="NFZW01000015">
    <property type="protein sequence ID" value="RFA34646.1"/>
    <property type="molecule type" value="Genomic_DNA"/>
</dbReference>
<keyword evidence="1" id="KW-0732">Signal</keyword>
<feature type="chain" id="PRO_5017744250" description="Surface antigen domain-containing protein" evidence="1">
    <location>
        <begin position="22"/>
        <end position="140"/>
    </location>
</feature>
<proteinExistence type="predicted"/>
<dbReference type="InterPro" id="IPR032258">
    <property type="entry name" value="DUF5061"/>
</dbReference>
<evidence type="ECO:0000313" key="2">
    <source>
        <dbReference type="EMBL" id="RFA34646.1"/>
    </source>
</evidence>
<protein>
    <recommendedName>
        <fullName evidence="4">Surface antigen domain-containing protein</fullName>
    </recommendedName>
</protein>
<dbReference type="OrthoDB" id="6239412at2"/>
<name>A0A3E0WRP2_9GAMM</name>
<comment type="caution">
    <text evidence="2">The sequence shown here is derived from an EMBL/GenBank/DDBJ whole genome shotgun (WGS) entry which is preliminary data.</text>
</comment>